<feature type="chain" id="PRO_5003841983" evidence="1">
    <location>
        <begin position="20"/>
        <end position="388"/>
    </location>
</feature>
<dbReference type="OMA" id="PNERRCA"/>
<dbReference type="Proteomes" id="UP000266841">
    <property type="component" value="Unassembled WGS sequence"/>
</dbReference>
<dbReference type="eggNOG" id="ENOG502T71V">
    <property type="taxonomic scope" value="Eukaryota"/>
</dbReference>
<keyword evidence="1" id="KW-0732">Signal</keyword>
<sequence>MMKYYALLLLAMLVRRAGAARRRRVLRADDISLRSIESSEFASSIGDALVLGREVHQDVLGGTERCSSPSKAWLLEKSSSIESEDLAYFFDNHLQSLPFAYKLYVADRDEDQNFGSNGKYTEQITQIHSKSQDFWRDSGAEDDIRLLGAHGEDLADRDKLIPTLKMIFGRSYHNGYTVEEHATEIQDLIERLPGGYSNPLLTFNAFFSNDAGAILIGDGYFEFQQSQGLESVGPSYAVTHEHAHHLQYALSDFDSDDISSSDSRKKELMADALSAFFLYHDSGGDLYGAEIDRIYRSAYSVGDCEIMDEGHHGTPNERRCASMWGAELAASSDASIIDLLELKSRFNLWYDGLDYHCTTIDSSSASTLSRTTVMTLIMAGTAATWLGL</sequence>
<evidence type="ECO:0000313" key="2">
    <source>
        <dbReference type="EMBL" id="EJK77997.1"/>
    </source>
</evidence>
<accession>K0TRL3</accession>
<dbReference type="OrthoDB" id="10460412at2759"/>
<evidence type="ECO:0000256" key="1">
    <source>
        <dbReference type="SAM" id="SignalP"/>
    </source>
</evidence>
<name>K0TRL3_THAOC</name>
<reference evidence="2 3" key="1">
    <citation type="journal article" date="2012" name="Genome Biol.">
        <title>Genome and low-iron response of an oceanic diatom adapted to chronic iron limitation.</title>
        <authorList>
            <person name="Lommer M."/>
            <person name="Specht M."/>
            <person name="Roy A.S."/>
            <person name="Kraemer L."/>
            <person name="Andreson R."/>
            <person name="Gutowska M.A."/>
            <person name="Wolf J."/>
            <person name="Bergner S.V."/>
            <person name="Schilhabel M.B."/>
            <person name="Klostermeier U.C."/>
            <person name="Beiko R.G."/>
            <person name="Rosenstiel P."/>
            <person name="Hippler M."/>
            <person name="Laroche J."/>
        </authorList>
    </citation>
    <scope>NUCLEOTIDE SEQUENCE [LARGE SCALE GENOMIC DNA]</scope>
    <source>
        <strain evidence="2 3">CCMP1005</strain>
    </source>
</reference>
<organism evidence="2 3">
    <name type="scientific">Thalassiosira oceanica</name>
    <name type="common">Marine diatom</name>
    <dbReference type="NCBI Taxonomy" id="159749"/>
    <lineage>
        <taxon>Eukaryota</taxon>
        <taxon>Sar</taxon>
        <taxon>Stramenopiles</taxon>
        <taxon>Ochrophyta</taxon>
        <taxon>Bacillariophyta</taxon>
        <taxon>Coscinodiscophyceae</taxon>
        <taxon>Thalassiosirophycidae</taxon>
        <taxon>Thalassiosirales</taxon>
        <taxon>Thalassiosiraceae</taxon>
        <taxon>Thalassiosira</taxon>
    </lineage>
</organism>
<feature type="signal peptide" evidence="1">
    <location>
        <begin position="1"/>
        <end position="19"/>
    </location>
</feature>
<gene>
    <name evidence="2" type="ORF">THAOC_00130</name>
</gene>
<protein>
    <submittedName>
        <fullName evidence="2">Uncharacterized protein</fullName>
    </submittedName>
</protein>
<keyword evidence="3" id="KW-1185">Reference proteome</keyword>
<dbReference type="AlphaFoldDB" id="K0TRL3"/>
<evidence type="ECO:0000313" key="3">
    <source>
        <dbReference type="Proteomes" id="UP000266841"/>
    </source>
</evidence>
<comment type="caution">
    <text evidence="2">The sequence shown here is derived from an EMBL/GenBank/DDBJ whole genome shotgun (WGS) entry which is preliminary data.</text>
</comment>
<dbReference type="EMBL" id="AGNL01000130">
    <property type="protein sequence ID" value="EJK77997.1"/>
    <property type="molecule type" value="Genomic_DNA"/>
</dbReference>
<proteinExistence type="predicted"/>